<gene>
    <name evidence="2" type="ORF">SAMN05192573_112220</name>
</gene>
<dbReference type="RefSeq" id="WP_090530207.1">
    <property type="nucleotide sequence ID" value="NZ_FNCG01000012.1"/>
</dbReference>
<keyword evidence="1" id="KW-0732">Signal</keyword>
<evidence type="ECO:0000256" key="1">
    <source>
        <dbReference type="SAM" id="SignalP"/>
    </source>
</evidence>
<accession>A0A1G8FBW8</accession>
<sequence>MKYPCLILAIAVALLFSACKKKDCCNFPVIPDFMLAQKNNIKWEANPSGSNIMGDTITISAKSTIGGEEEQVGFKIVFDGVGYYTLKANENYYHITKNGSPLAGYKPDPTHLSSVTIISYNQADKILQGLFELRFLKVIDSQTESHPDKVTFSEGKFKAKLKY</sequence>
<reference evidence="3" key="1">
    <citation type="submission" date="2016-10" db="EMBL/GenBank/DDBJ databases">
        <authorList>
            <person name="Varghese N."/>
            <person name="Submissions S."/>
        </authorList>
    </citation>
    <scope>NUCLEOTIDE SEQUENCE [LARGE SCALE GENOMIC DNA]</scope>
    <source>
        <strain evidence="3">Gh-67</strain>
    </source>
</reference>
<keyword evidence="3" id="KW-1185">Reference proteome</keyword>
<dbReference type="AlphaFoldDB" id="A0A1G8FBW8"/>
<dbReference type="STRING" id="551996.SAMN05192573_112220"/>
<feature type="chain" id="PRO_5011632315" evidence="1">
    <location>
        <begin position="22"/>
        <end position="163"/>
    </location>
</feature>
<proteinExistence type="predicted"/>
<evidence type="ECO:0000313" key="2">
    <source>
        <dbReference type="EMBL" id="SDH79638.1"/>
    </source>
</evidence>
<feature type="signal peptide" evidence="1">
    <location>
        <begin position="1"/>
        <end position="21"/>
    </location>
</feature>
<name>A0A1G8FBW8_9SPHI</name>
<dbReference type="PROSITE" id="PS51257">
    <property type="entry name" value="PROKAR_LIPOPROTEIN"/>
    <property type="match status" value="1"/>
</dbReference>
<evidence type="ECO:0000313" key="3">
    <source>
        <dbReference type="Proteomes" id="UP000199705"/>
    </source>
</evidence>
<dbReference type="EMBL" id="FNCG01000012">
    <property type="protein sequence ID" value="SDH79638.1"/>
    <property type="molecule type" value="Genomic_DNA"/>
</dbReference>
<protein>
    <submittedName>
        <fullName evidence="2">Uncharacterized protein</fullName>
    </submittedName>
</protein>
<dbReference type="GeneID" id="91140844"/>
<organism evidence="2 3">
    <name type="scientific">Mucilaginibacter gossypii</name>
    <dbReference type="NCBI Taxonomy" id="551996"/>
    <lineage>
        <taxon>Bacteria</taxon>
        <taxon>Pseudomonadati</taxon>
        <taxon>Bacteroidota</taxon>
        <taxon>Sphingobacteriia</taxon>
        <taxon>Sphingobacteriales</taxon>
        <taxon>Sphingobacteriaceae</taxon>
        <taxon>Mucilaginibacter</taxon>
    </lineage>
</organism>
<dbReference type="Proteomes" id="UP000199705">
    <property type="component" value="Unassembled WGS sequence"/>
</dbReference>